<protein>
    <submittedName>
        <fullName evidence="3">Uncharacterized protein</fullName>
    </submittedName>
</protein>
<dbReference type="AlphaFoldDB" id="A0A9Q0S0R9"/>
<name>A0A9Q0S0R9_9DIPT</name>
<dbReference type="EMBL" id="WJQU01000002">
    <property type="protein sequence ID" value="KAJ6641277.1"/>
    <property type="molecule type" value="Genomic_DNA"/>
</dbReference>
<dbReference type="OrthoDB" id="2133912at2759"/>
<organism evidence="3 4">
    <name type="scientific">Pseudolycoriella hygida</name>
    <dbReference type="NCBI Taxonomy" id="35572"/>
    <lineage>
        <taxon>Eukaryota</taxon>
        <taxon>Metazoa</taxon>
        <taxon>Ecdysozoa</taxon>
        <taxon>Arthropoda</taxon>
        <taxon>Hexapoda</taxon>
        <taxon>Insecta</taxon>
        <taxon>Pterygota</taxon>
        <taxon>Neoptera</taxon>
        <taxon>Endopterygota</taxon>
        <taxon>Diptera</taxon>
        <taxon>Nematocera</taxon>
        <taxon>Sciaroidea</taxon>
        <taxon>Sciaridae</taxon>
        <taxon>Pseudolycoriella</taxon>
    </lineage>
</organism>
<evidence type="ECO:0000256" key="1">
    <source>
        <dbReference type="SAM" id="Coils"/>
    </source>
</evidence>
<feature type="coiled-coil region" evidence="1">
    <location>
        <begin position="222"/>
        <end position="476"/>
    </location>
</feature>
<dbReference type="PANTHER" id="PTHR14240">
    <property type="entry name" value="RETINITIS PIGMENTOSA GTPASE REGULATOR-INTERACTING PROTEIN"/>
    <property type="match status" value="1"/>
</dbReference>
<evidence type="ECO:0000313" key="3">
    <source>
        <dbReference type="EMBL" id="KAJ6641277.1"/>
    </source>
</evidence>
<keyword evidence="1" id="KW-0175">Coiled coil</keyword>
<feature type="region of interest" description="Disordered" evidence="2">
    <location>
        <begin position="1"/>
        <end position="25"/>
    </location>
</feature>
<gene>
    <name evidence="3" type="ORF">Bhyg_06212</name>
</gene>
<feature type="compositionally biased region" description="Basic and acidic residues" evidence="2">
    <location>
        <begin position="1"/>
        <end position="20"/>
    </location>
</feature>
<accession>A0A9Q0S0R9</accession>
<feature type="region of interest" description="Disordered" evidence="2">
    <location>
        <begin position="90"/>
        <end position="110"/>
    </location>
</feature>
<comment type="caution">
    <text evidence="3">The sequence shown here is derived from an EMBL/GenBank/DDBJ whole genome shotgun (WGS) entry which is preliminary data.</text>
</comment>
<keyword evidence="4" id="KW-1185">Reference proteome</keyword>
<sequence>MLRKYSSVDRIDKENRRKPLESSPYSIHYKSNLTHEQRELISHRQHVKKLNRIDLEDRYLELLDENFSIKRENTNNHDKIRRLVTKVSRLSSEDKRTRPNSSDTHTTKSKLSTDENLKIKIIDLESYNAQLKERLNSVIRYVNSNKRSASSATYRRTTSGLLKKSKMYKSQDEFLFNIPLSRPETQNSRVLCFEDENIKSAVAHYEDDIAEVAESGKIDQTKDKSEDILNTLKQTIEKLQSDLSTERLKNQRMEQINSDLEKTIKEQIDNTKQFVQNNEWDGLNETLRNYEIEIIQLQKDCLNIKSISENELEEERTKLCKLLQNLKIKEFINSINQLVELKAILDKEIDKNKKLMREKEQLEERVENVNQLKQESSDIQAENDLLRKHRENISSLASELAMRNESIKKLTKINEELTSDVMESKAQLQALNDIHHDLMNKIRDLQDLNDNLTIQIEGLKARCQCLMEQNTELNHKYHSVNLIIEV</sequence>
<dbReference type="Proteomes" id="UP001151699">
    <property type="component" value="Chromosome B"/>
</dbReference>
<proteinExistence type="predicted"/>
<evidence type="ECO:0000256" key="2">
    <source>
        <dbReference type="SAM" id="MobiDB-lite"/>
    </source>
</evidence>
<dbReference type="InterPro" id="IPR031139">
    <property type="entry name" value="RPGRIP1_fam"/>
</dbReference>
<evidence type="ECO:0000313" key="4">
    <source>
        <dbReference type="Proteomes" id="UP001151699"/>
    </source>
</evidence>
<reference evidence="3" key="1">
    <citation type="submission" date="2022-07" db="EMBL/GenBank/DDBJ databases">
        <authorList>
            <person name="Trinca V."/>
            <person name="Uliana J.V.C."/>
            <person name="Torres T.T."/>
            <person name="Ward R.J."/>
            <person name="Monesi N."/>
        </authorList>
    </citation>
    <scope>NUCLEOTIDE SEQUENCE</scope>
    <source>
        <strain evidence="3">HSMRA1968</strain>
        <tissue evidence="3">Whole embryos</tissue>
    </source>
</reference>